<name>A0A498NAS6_LABRO</name>
<protein>
    <submittedName>
        <fullName evidence="1">Uncharacterized protein</fullName>
    </submittedName>
</protein>
<accession>A0A498NAS6</accession>
<sequence>MQHLATAHVSFSQWECEFVDLPCRPQPRQHANATLLPGDHEAEHLQTVMRGNFPSRSFLTRSAICSTTAHVSARELYSFLLESVMGACHVALQEAQHTTLDRGSGQVNHQRSRDQHLSF</sequence>
<evidence type="ECO:0000313" key="2">
    <source>
        <dbReference type="Proteomes" id="UP000290572"/>
    </source>
</evidence>
<proteinExistence type="predicted"/>
<reference evidence="1 2" key="1">
    <citation type="submission" date="2018-03" db="EMBL/GenBank/DDBJ databases">
        <title>Draft genome sequence of Rohu Carp (Labeo rohita).</title>
        <authorList>
            <person name="Das P."/>
            <person name="Kushwaha B."/>
            <person name="Joshi C.G."/>
            <person name="Kumar D."/>
            <person name="Nagpure N.S."/>
            <person name="Sahoo L."/>
            <person name="Das S.P."/>
            <person name="Bit A."/>
            <person name="Patnaik S."/>
            <person name="Meher P.K."/>
            <person name="Jayasankar P."/>
            <person name="Koringa P.G."/>
            <person name="Patel N.V."/>
            <person name="Hinsu A.T."/>
            <person name="Kumar R."/>
            <person name="Pandey M."/>
            <person name="Agarwal S."/>
            <person name="Srivastava S."/>
            <person name="Singh M."/>
            <person name="Iquebal M.A."/>
            <person name="Jaiswal S."/>
            <person name="Angadi U.B."/>
            <person name="Kumar N."/>
            <person name="Raza M."/>
            <person name="Shah T.M."/>
            <person name="Rai A."/>
            <person name="Jena J.K."/>
        </authorList>
    </citation>
    <scope>NUCLEOTIDE SEQUENCE [LARGE SCALE GENOMIC DNA]</scope>
    <source>
        <strain evidence="1">DASCIFA01</strain>
        <tissue evidence="1">Testis</tissue>
    </source>
</reference>
<dbReference type="Proteomes" id="UP000290572">
    <property type="component" value="Unassembled WGS sequence"/>
</dbReference>
<dbReference type="EMBL" id="QBIY01011775">
    <property type="protein sequence ID" value="RXN29533.1"/>
    <property type="molecule type" value="Genomic_DNA"/>
</dbReference>
<dbReference type="AlphaFoldDB" id="A0A498NAS6"/>
<comment type="caution">
    <text evidence="1">The sequence shown here is derived from an EMBL/GenBank/DDBJ whole genome shotgun (WGS) entry which is preliminary data.</text>
</comment>
<evidence type="ECO:0000313" key="1">
    <source>
        <dbReference type="EMBL" id="RXN29533.1"/>
    </source>
</evidence>
<keyword evidence="2" id="KW-1185">Reference proteome</keyword>
<organism evidence="1 2">
    <name type="scientific">Labeo rohita</name>
    <name type="common">Indian major carp</name>
    <name type="synonym">Cyprinus rohita</name>
    <dbReference type="NCBI Taxonomy" id="84645"/>
    <lineage>
        <taxon>Eukaryota</taxon>
        <taxon>Metazoa</taxon>
        <taxon>Chordata</taxon>
        <taxon>Craniata</taxon>
        <taxon>Vertebrata</taxon>
        <taxon>Euteleostomi</taxon>
        <taxon>Actinopterygii</taxon>
        <taxon>Neopterygii</taxon>
        <taxon>Teleostei</taxon>
        <taxon>Ostariophysi</taxon>
        <taxon>Cypriniformes</taxon>
        <taxon>Cyprinidae</taxon>
        <taxon>Labeoninae</taxon>
        <taxon>Labeonini</taxon>
        <taxon>Labeo</taxon>
    </lineage>
</organism>
<gene>
    <name evidence="1" type="ORF">ROHU_018409</name>
</gene>